<proteinExistence type="predicted"/>
<dbReference type="AlphaFoldDB" id="I5C5M4"/>
<dbReference type="InterPro" id="IPR037401">
    <property type="entry name" value="SnoaL-like"/>
</dbReference>
<name>I5C5M4_9BACT</name>
<evidence type="ECO:0000313" key="4">
    <source>
        <dbReference type="Proteomes" id="UP000005551"/>
    </source>
</evidence>
<sequence>MIKACAYSLLLLLFLGIPAVLFAQQQVDAEKEREEKAAIEALLQELFAGMKAKDAKRVAPLFHAEASMQTVGLDEMGAPYLGPGNVEAFLKRIAETPEGTVLDEQLTDVMIRMDGPLAHAWTPYRFYVSGNFSHCGVNSFQLIKEADRWQIVHVLDTRRTENCEEK</sequence>
<accession>I5C5M4</accession>
<dbReference type="OrthoDB" id="117186at2"/>
<dbReference type="Pfam" id="PF13577">
    <property type="entry name" value="SnoaL_4"/>
    <property type="match status" value="1"/>
</dbReference>
<dbReference type="STRING" id="1189621.A3SI_07524"/>
<dbReference type="Proteomes" id="UP000005551">
    <property type="component" value="Unassembled WGS sequence"/>
</dbReference>
<dbReference type="PATRIC" id="fig|1189621.3.peg.1570"/>
<keyword evidence="1" id="KW-0732">Signal</keyword>
<dbReference type="SUPFAM" id="SSF54427">
    <property type="entry name" value="NTF2-like"/>
    <property type="match status" value="1"/>
</dbReference>
<dbReference type="InterPro" id="IPR032710">
    <property type="entry name" value="NTF2-like_dom_sf"/>
</dbReference>
<evidence type="ECO:0000259" key="2">
    <source>
        <dbReference type="Pfam" id="PF13577"/>
    </source>
</evidence>
<dbReference type="RefSeq" id="WP_009054374.1">
    <property type="nucleotide sequence ID" value="NZ_AJYA01000016.1"/>
</dbReference>
<comment type="caution">
    <text evidence="3">The sequence shown here is derived from an EMBL/GenBank/DDBJ whole genome shotgun (WGS) entry which is preliminary data.</text>
</comment>
<keyword evidence="4" id="KW-1185">Reference proteome</keyword>
<feature type="chain" id="PRO_5003700483" description="SnoaL-like domain-containing protein" evidence="1">
    <location>
        <begin position="24"/>
        <end position="166"/>
    </location>
</feature>
<reference evidence="3 4" key="1">
    <citation type="submission" date="2012-05" db="EMBL/GenBank/DDBJ databases">
        <title>Genome sequence of Nitritalea halalkaliphila LW7.</title>
        <authorList>
            <person name="Jangir P.K."/>
            <person name="Singh A."/>
            <person name="Shivaji S."/>
            <person name="Sharma R."/>
        </authorList>
    </citation>
    <scope>NUCLEOTIDE SEQUENCE [LARGE SCALE GENOMIC DNA]</scope>
    <source>
        <strain evidence="3 4">LW7</strain>
    </source>
</reference>
<dbReference type="EMBL" id="AJYA01000016">
    <property type="protein sequence ID" value="EIM77126.1"/>
    <property type="molecule type" value="Genomic_DNA"/>
</dbReference>
<organism evidence="3 4">
    <name type="scientific">Nitritalea halalkaliphila LW7</name>
    <dbReference type="NCBI Taxonomy" id="1189621"/>
    <lineage>
        <taxon>Bacteria</taxon>
        <taxon>Pseudomonadati</taxon>
        <taxon>Bacteroidota</taxon>
        <taxon>Cytophagia</taxon>
        <taxon>Cytophagales</taxon>
        <taxon>Cyclobacteriaceae</taxon>
        <taxon>Nitritalea</taxon>
    </lineage>
</organism>
<protein>
    <recommendedName>
        <fullName evidence="2">SnoaL-like domain-containing protein</fullName>
    </recommendedName>
</protein>
<evidence type="ECO:0000256" key="1">
    <source>
        <dbReference type="SAM" id="SignalP"/>
    </source>
</evidence>
<feature type="domain" description="SnoaL-like" evidence="2">
    <location>
        <begin position="33"/>
        <end position="153"/>
    </location>
</feature>
<evidence type="ECO:0000313" key="3">
    <source>
        <dbReference type="EMBL" id="EIM77126.1"/>
    </source>
</evidence>
<gene>
    <name evidence="3" type="ORF">A3SI_07524</name>
</gene>
<dbReference type="Gene3D" id="3.10.450.50">
    <property type="match status" value="1"/>
</dbReference>
<feature type="signal peptide" evidence="1">
    <location>
        <begin position="1"/>
        <end position="23"/>
    </location>
</feature>